<keyword evidence="3" id="KW-1133">Transmembrane helix</keyword>
<evidence type="ECO:0000313" key="7">
    <source>
        <dbReference type="EMBL" id="QFR49049.1"/>
    </source>
</evidence>
<evidence type="ECO:0000256" key="3">
    <source>
        <dbReference type="SAM" id="Phobius"/>
    </source>
</evidence>
<dbReference type="AlphaFoldDB" id="A0A5P8P022"/>
<feature type="domain" description="GGDEF" evidence="6">
    <location>
        <begin position="399"/>
        <end position="532"/>
    </location>
</feature>
<name>A0A5P8P022_9BACT</name>
<dbReference type="InterPro" id="IPR000160">
    <property type="entry name" value="GGDEF_dom"/>
</dbReference>
<reference evidence="7 8" key="1">
    <citation type="submission" date="2019-09" db="EMBL/GenBank/DDBJ databases">
        <title>Sulfurimonas gotlandica sp. nov., a chemoautotrophic and psychrotolerant epsilonproteobacterium isolated from a pelagic redoxcline, and an emended description of the genus Sulfurimonas.</title>
        <authorList>
            <person name="Wang S."/>
            <person name="Jiang L."/>
            <person name="Shao S."/>
        </authorList>
    </citation>
    <scope>NUCLEOTIDE SEQUENCE [LARGE SCALE GENOMIC DNA]</scope>
    <source>
        <strain evidence="7 8">GYSZ_1</strain>
    </source>
</reference>
<dbReference type="FunFam" id="3.20.20.450:FF:000001">
    <property type="entry name" value="Cyclic di-GMP phosphodiesterase yahA"/>
    <property type="match status" value="1"/>
</dbReference>
<dbReference type="CDD" id="cd01948">
    <property type="entry name" value="EAL"/>
    <property type="match status" value="1"/>
</dbReference>
<dbReference type="InterPro" id="IPR043128">
    <property type="entry name" value="Rev_trsase/Diguanyl_cyclase"/>
</dbReference>
<dbReference type="EMBL" id="CP043617">
    <property type="protein sequence ID" value="QFR49049.1"/>
    <property type="molecule type" value="Genomic_DNA"/>
</dbReference>
<evidence type="ECO:0000256" key="2">
    <source>
        <dbReference type="SAM" id="Coils"/>
    </source>
</evidence>
<dbReference type="Proteomes" id="UP000326944">
    <property type="component" value="Chromosome"/>
</dbReference>
<dbReference type="GO" id="GO:0016020">
    <property type="term" value="C:membrane"/>
    <property type="evidence" value="ECO:0007669"/>
    <property type="project" value="InterPro"/>
</dbReference>
<comment type="catalytic activity">
    <reaction evidence="1">
        <text>3',3'-c-di-GMP + H2O = 5'-phosphoguanylyl(3'-&gt;5')guanosine + H(+)</text>
        <dbReference type="Rhea" id="RHEA:24902"/>
        <dbReference type="ChEBI" id="CHEBI:15377"/>
        <dbReference type="ChEBI" id="CHEBI:15378"/>
        <dbReference type="ChEBI" id="CHEBI:58754"/>
        <dbReference type="ChEBI" id="CHEBI:58805"/>
        <dbReference type="EC" id="3.1.4.52"/>
    </reaction>
    <physiologicalReaction direction="left-to-right" evidence="1">
        <dbReference type="Rhea" id="RHEA:24903"/>
    </physiologicalReaction>
</comment>
<keyword evidence="3" id="KW-0472">Membrane</keyword>
<feature type="coiled-coil region" evidence="2">
    <location>
        <begin position="341"/>
        <end position="368"/>
    </location>
</feature>
<keyword evidence="3" id="KW-0812">Transmembrane</keyword>
<evidence type="ECO:0000259" key="4">
    <source>
        <dbReference type="PROSITE" id="PS50883"/>
    </source>
</evidence>
<dbReference type="FunFam" id="3.30.70.270:FF:000001">
    <property type="entry name" value="Diguanylate cyclase domain protein"/>
    <property type="match status" value="1"/>
</dbReference>
<dbReference type="OrthoDB" id="5372181at2"/>
<dbReference type="Gene3D" id="3.20.20.450">
    <property type="entry name" value="EAL domain"/>
    <property type="match status" value="1"/>
</dbReference>
<dbReference type="KEGG" id="sulg:FJR48_04635"/>
<protein>
    <submittedName>
        <fullName evidence="7">EAL domain-containing protein</fullName>
    </submittedName>
</protein>
<dbReference type="SUPFAM" id="SSF158472">
    <property type="entry name" value="HAMP domain-like"/>
    <property type="match status" value="1"/>
</dbReference>
<organism evidence="7 8">
    <name type="scientific">Sulfurimonas lithotrophica</name>
    <dbReference type="NCBI Taxonomy" id="2590022"/>
    <lineage>
        <taxon>Bacteria</taxon>
        <taxon>Pseudomonadati</taxon>
        <taxon>Campylobacterota</taxon>
        <taxon>Epsilonproteobacteria</taxon>
        <taxon>Campylobacterales</taxon>
        <taxon>Sulfurimonadaceae</taxon>
        <taxon>Sulfurimonas</taxon>
    </lineage>
</organism>
<dbReference type="PROSITE" id="PS50887">
    <property type="entry name" value="GGDEF"/>
    <property type="match status" value="1"/>
</dbReference>
<keyword evidence="8" id="KW-1185">Reference proteome</keyword>
<dbReference type="SUPFAM" id="SSF55073">
    <property type="entry name" value="Nucleotide cyclase"/>
    <property type="match status" value="1"/>
</dbReference>
<feature type="transmembrane region" description="Helical" evidence="3">
    <location>
        <begin position="6"/>
        <end position="26"/>
    </location>
</feature>
<dbReference type="SMART" id="SM00304">
    <property type="entry name" value="HAMP"/>
    <property type="match status" value="1"/>
</dbReference>
<dbReference type="InterPro" id="IPR035919">
    <property type="entry name" value="EAL_sf"/>
</dbReference>
<proteinExistence type="predicted"/>
<dbReference type="InterPro" id="IPR003660">
    <property type="entry name" value="HAMP_dom"/>
</dbReference>
<dbReference type="InterPro" id="IPR029787">
    <property type="entry name" value="Nucleotide_cyclase"/>
</dbReference>
<dbReference type="Pfam" id="PF00990">
    <property type="entry name" value="GGDEF"/>
    <property type="match status" value="1"/>
</dbReference>
<dbReference type="Pfam" id="PF00563">
    <property type="entry name" value="EAL"/>
    <property type="match status" value="1"/>
</dbReference>
<dbReference type="Gene3D" id="3.30.70.270">
    <property type="match status" value="1"/>
</dbReference>
<dbReference type="PROSITE" id="PS50885">
    <property type="entry name" value="HAMP"/>
    <property type="match status" value="1"/>
</dbReference>
<sequence length="794" mass="90727">MFSLMTKLFFAGVFISVVPLFIYQYISFEQSSKTLQLTYAKELKHKTELTTLLINQAISHRSSDLNIIAGGVGELLSLKNYKTIEKQFNNLALNKNDVNSLTLLDKEARVLIASDKSRKNISSEVRNILTTYKSSAINEVYLSELVTNNDEAYIYMIKKMIDYDYFLVIEINIKNIDLLLSNFDDEVNGDKAIYIIDKNNNIIISSDKTKKIMASFTDIDKLNSQNELDDRIFHFKDFENEDVIASYDEISKFGFSEALGWKIIASIPISVINKDVSKSLAINKKVSILIVIITFLILTLLSRNIVKSIQKVVDVANKISSGDYSARVEDKNTTTEFNTLLIALNSMADKIQNRTNKLEEQKLLLENLAHYDTLTQIPNRVLFKDRIEQAIAKAKRHKNKFALFYIDLDEFKHINDSFGHDMGDEILKVIVLRINTVLRKEDTFARLGGDEFTIILEELQDINSITVIADKIIDTIKKPIDINGNVFKVSTSIGISIYPKDATDKSNLIKYSDIAMYKAKSMGKDNYQFYSEDMSNYSYNRIKMKQSLDFALENNEFEVYYQPQINAKTNELSGMEALIRWNHPEDGYIAPLDFLPLAEEIGMIIEIDQWVMKTAMKQMLIWNEQGYNPVILSLNLSIKHLQHENFVSMLKSNLEETGCKPEWIELEVTESHIMSNYEESIAKLKEINKLGIRISMDDFGTGYSSLSHLKLLPIDKLKIDKSFVNDIPEDEEDVAIIKAIIALCKSLDLTVLAEGVETDKQSGFLVENGCSYIQGYLYGKPQSNKDFERNFLKS</sequence>
<dbReference type="GO" id="GO:0071732">
    <property type="term" value="P:cellular response to nitric oxide"/>
    <property type="evidence" value="ECO:0007669"/>
    <property type="project" value="UniProtKB-ARBA"/>
</dbReference>
<evidence type="ECO:0000259" key="6">
    <source>
        <dbReference type="PROSITE" id="PS50887"/>
    </source>
</evidence>
<evidence type="ECO:0000259" key="5">
    <source>
        <dbReference type="PROSITE" id="PS50885"/>
    </source>
</evidence>
<dbReference type="GO" id="GO:0007165">
    <property type="term" value="P:signal transduction"/>
    <property type="evidence" value="ECO:0007669"/>
    <property type="project" value="InterPro"/>
</dbReference>
<accession>A0A5P8P022</accession>
<evidence type="ECO:0000313" key="8">
    <source>
        <dbReference type="Proteomes" id="UP000326944"/>
    </source>
</evidence>
<dbReference type="InterPro" id="IPR052155">
    <property type="entry name" value="Biofilm_reg_signaling"/>
</dbReference>
<keyword evidence="2" id="KW-0175">Coiled coil</keyword>
<dbReference type="PANTHER" id="PTHR44757:SF2">
    <property type="entry name" value="BIOFILM ARCHITECTURE MAINTENANCE PROTEIN MBAA"/>
    <property type="match status" value="1"/>
</dbReference>
<dbReference type="CDD" id="cd01949">
    <property type="entry name" value="GGDEF"/>
    <property type="match status" value="1"/>
</dbReference>
<dbReference type="SMART" id="SM00052">
    <property type="entry name" value="EAL"/>
    <property type="match status" value="1"/>
</dbReference>
<dbReference type="Pfam" id="PF00672">
    <property type="entry name" value="HAMP"/>
    <property type="match status" value="1"/>
</dbReference>
<evidence type="ECO:0000256" key="1">
    <source>
        <dbReference type="ARBA" id="ARBA00051114"/>
    </source>
</evidence>
<dbReference type="CDD" id="cd06225">
    <property type="entry name" value="HAMP"/>
    <property type="match status" value="1"/>
</dbReference>
<feature type="domain" description="HAMP" evidence="5">
    <location>
        <begin position="303"/>
        <end position="356"/>
    </location>
</feature>
<dbReference type="SUPFAM" id="SSF141868">
    <property type="entry name" value="EAL domain-like"/>
    <property type="match status" value="1"/>
</dbReference>
<dbReference type="InterPro" id="IPR001633">
    <property type="entry name" value="EAL_dom"/>
</dbReference>
<dbReference type="PANTHER" id="PTHR44757">
    <property type="entry name" value="DIGUANYLATE CYCLASE DGCP"/>
    <property type="match status" value="1"/>
</dbReference>
<feature type="domain" description="EAL" evidence="4">
    <location>
        <begin position="541"/>
        <end position="794"/>
    </location>
</feature>
<gene>
    <name evidence="7" type="ORF">FJR48_04635</name>
</gene>
<dbReference type="SMART" id="SM00267">
    <property type="entry name" value="GGDEF"/>
    <property type="match status" value="1"/>
</dbReference>
<dbReference type="NCBIfam" id="TIGR00254">
    <property type="entry name" value="GGDEF"/>
    <property type="match status" value="1"/>
</dbReference>
<dbReference type="Gene3D" id="6.10.340.10">
    <property type="match status" value="1"/>
</dbReference>
<dbReference type="GO" id="GO:0071111">
    <property type="term" value="F:cyclic-guanylate-specific phosphodiesterase activity"/>
    <property type="evidence" value="ECO:0007669"/>
    <property type="project" value="UniProtKB-EC"/>
</dbReference>
<dbReference type="PROSITE" id="PS50883">
    <property type="entry name" value="EAL"/>
    <property type="match status" value="1"/>
</dbReference>